<protein>
    <submittedName>
        <fullName evidence="2">Alpha/beta hydrolase</fullName>
    </submittedName>
</protein>
<organism evidence="2 3">
    <name type="scientific">Paraflavitalea soli</name>
    <dbReference type="NCBI Taxonomy" id="2315862"/>
    <lineage>
        <taxon>Bacteria</taxon>
        <taxon>Pseudomonadati</taxon>
        <taxon>Bacteroidota</taxon>
        <taxon>Chitinophagia</taxon>
        <taxon>Chitinophagales</taxon>
        <taxon>Chitinophagaceae</taxon>
        <taxon>Paraflavitalea</taxon>
    </lineage>
</organism>
<dbReference type="RefSeq" id="WP_119052193.1">
    <property type="nucleotide sequence ID" value="NZ_CP032157.1"/>
</dbReference>
<dbReference type="KEGG" id="pseg:D3H65_20980"/>
<evidence type="ECO:0000259" key="1">
    <source>
        <dbReference type="Pfam" id="PF00561"/>
    </source>
</evidence>
<evidence type="ECO:0000313" key="2">
    <source>
        <dbReference type="EMBL" id="AXY76316.1"/>
    </source>
</evidence>
<gene>
    <name evidence="2" type="ORF">D3H65_20980</name>
</gene>
<reference evidence="2 3" key="1">
    <citation type="submission" date="2018-09" db="EMBL/GenBank/DDBJ databases">
        <title>Genome sequencing of strain 6GH32-13.</title>
        <authorList>
            <person name="Weon H.-Y."/>
            <person name="Heo J."/>
            <person name="Kwon S.-W."/>
        </authorList>
    </citation>
    <scope>NUCLEOTIDE SEQUENCE [LARGE SCALE GENOMIC DNA]</scope>
    <source>
        <strain evidence="2 3">5GH32-13</strain>
    </source>
</reference>
<feature type="domain" description="AB hydrolase-1" evidence="1">
    <location>
        <begin position="66"/>
        <end position="186"/>
    </location>
</feature>
<dbReference type="EMBL" id="CP032157">
    <property type="protein sequence ID" value="AXY76316.1"/>
    <property type="molecule type" value="Genomic_DNA"/>
</dbReference>
<dbReference type="PRINTS" id="PR00111">
    <property type="entry name" value="ABHYDROLASE"/>
</dbReference>
<dbReference type="Proteomes" id="UP000263900">
    <property type="component" value="Chromosome"/>
</dbReference>
<name>A0A3B7MTM1_9BACT</name>
<dbReference type="Gene3D" id="3.40.50.1820">
    <property type="entry name" value="alpha/beta hydrolase"/>
    <property type="match status" value="1"/>
</dbReference>
<dbReference type="Pfam" id="PF00561">
    <property type="entry name" value="Abhydrolase_1"/>
    <property type="match status" value="1"/>
</dbReference>
<dbReference type="AlphaFoldDB" id="A0A3B7MTM1"/>
<dbReference type="SUPFAM" id="SSF53474">
    <property type="entry name" value="alpha/beta-Hydrolases"/>
    <property type="match status" value="1"/>
</dbReference>
<keyword evidence="2" id="KW-0378">Hydrolase</keyword>
<dbReference type="PANTHER" id="PTHR43798">
    <property type="entry name" value="MONOACYLGLYCEROL LIPASE"/>
    <property type="match status" value="1"/>
</dbReference>
<dbReference type="InterPro" id="IPR029058">
    <property type="entry name" value="AB_hydrolase_fold"/>
</dbReference>
<dbReference type="GO" id="GO:0016787">
    <property type="term" value="F:hydrolase activity"/>
    <property type="evidence" value="ECO:0007669"/>
    <property type="project" value="UniProtKB-KW"/>
</dbReference>
<sequence>MMRSVMVFLILLIIWLVVAPGCMTFRKADKEMIRRFQENGVQLHTSTQRVEGRNIHYAATGNDSLPTIIFIHGTPGSWDAFAGYMQDSLLLAHYRMISIDRPGFGYSDFGKSEHLIRQSELISPVLEKLDNGRPMYLAGHSLGGPLIIQLAADNPLLIQALVMISGSVDPAEEKPEKWRPWLFNTPLNLLVPGAFRPSNKELWYLKKDLVQLQPEFARINCPVFFIHGAADTWVPPGNIAYAKKLLVNAPQIDELIIPGANHFIPWTKFTQIRDVLLRVDAATTHPGLNAQPVVQ</sequence>
<dbReference type="InterPro" id="IPR000073">
    <property type="entry name" value="AB_hydrolase_1"/>
</dbReference>
<dbReference type="OrthoDB" id="1224630at2"/>
<accession>A0A3B7MTM1</accession>
<proteinExistence type="predicted"/>
<evidence type="ECO:0000313" key="3">
    <source>
        <dbReference type="Proteomes" id="UP000263900"/>
    </source>
</evidence>
<dbReference type="InterPro" id="IPR050266">
    <property type="entry name" value="AB_hydrolase_sf"/>
</dbReference>
<keyword evidence="3" id="KW-1185">Reference proteome</keyword>